<gene>
    <name evidence="1" type="ORF">C7C56_017025</name>
</gene>
<accession>A0A2U2HI50</accession>
<evidence type="ECO:0000313" key="2">
    <source>
        <dbReference type="Proteomes" id="UP000241421"/>
    </source>
</evidence>
<sequence>MLIFARCLVAVLLDQDGEGRLVVAGELDRLGLGDGALAPARLRDLYGLDHRDIQCGEGAHGGGGVGRGGGVGGGRIGGEGGTGCDKHGGSSEEFLYVHGLTPVYVVIVALG</sequence>
<dbReference type="AlphaFoldDB" id="A0A2U2HI50"/>
<dbReference type="EMBL" id="PXWF02000247">
    <property type="protein sequence ID" value="PWF46020.1"/>
    <property type="molecule type" value="Genomic_DNA"/>
</dbReference>
<comment type="caution">
    <text evidence="1">The sequence shown here is derived from an EMBL/GenBank/DDBJ whole genome shotgun (WGS) entry which is preliminary data.</text>
</comment>
<dbReference type="Proteomes" id="UP000241421">
    <property type="component" value="Unassembled WGS sequence"/>
</dbReference>
<evidence type="ECO:0000313" key="1">
    <source>
        <dbReference type="EMBL" id="PWF46020.1"/>
    </source>
</evidence>
<protein>
    <submittedName>
        <fullName evidence="1">Uncharacterized protein</fullName>
    </submittedName>
</protein>
<organism evidence="1 2">
    <name type="scientific">Massilia glaciei</name>
    <dbReference type="NCBI Taxonomy" id="1524097"/>
    <lineage>
        <taxon>Bacteria</taxon>
        <taxon>Pseudomonadati</taxon>
        <taxon>Pseudomonadota</taxon>
        <taxon>Betaproteobacteria</taxon>
        <taxon>Burkholderiales</taxon>
        <taxon>Oxalobacteraceae</taxon>
        <taxon>Telluria group</taxon>
        <taxon>Massilia</taxon>
    </lineage>
</organism>
<proteinExistence type="predicted"/>
<name>A0A2U2HI50_9BURK</name>
<keyword evidence="2" id="KW-1185">Reference proteome</keyword>
<reference evidence="1 2" key="1">
    <citation type="submission" date="2018-04" db="EMBL/GenBank/DDBJ databases">
        <title>Massilia violaceinigra sp. nov., a novel purple-pigmented bacterium isolated from Tianshan glacier, Xinjiang, China.</title>
        <authorList>
            <person name="Wang H."/>
        </authorList>
    </citation>
    <scope>NUCLEOTIDE SEQUENCE [LARGE SCALE GENOMIC DNA]</scope>
    <source>
        <strain evidence="1 2">B448-2</strain>
    </source>
</reference>